<proteinExistence type="predicted"/>
<accession>A0ACB7RV61</accession>
<organism evidence="1 2">
    <name type="scientific">Hyalomma asiaticum</name>
    <name type="common">Tick</name>
    <dbReference type="NCBI Taxonomy" id="266040"/>
    <lineage>
        <taxon>Eukaryota</taxon>
        <taxon>Metazoa</taxon>
        <taxon>Ecdysozoa</taxon>
        <taxon>Arthropoda</taxon>
        <taxon>Chelicerata</taxon>
        <taxon>Arachnida</taxon>
        <taxon>Acari</taxon>
        <taxon>Parasitiformes</taxon>
        <taxon>Ixodida</taxon>
        <taxon>Ixodoidea</taxon>
        <taxon>Ixodidae</taxon>
        <taxon>Hyalomminae</taxon>
        <taxon>Hyalomma</taxon>
    </lineage>
</organism>
<evidence type="ECO:0000313" key="1">
    <source>
        <dbReference type="EMBL" id="KAH6926611.1"/>
    </source>
</evidence>
<comment type="caution">
    <text evidence="1">The sequence shown here is derived from an EMBL/GenBank/DDBJ whole genome shotgun (WGS) entry which is preliminary data.</text>
</comment>
<name>A0ACB7RV61_HYAAI</name>
<evidence type="ECO:0000313" key="2">
    <source>
        <dbReference type="Proteomes" id="UP000821845"/>
    </source>
</evidence>
<protein>
    <submittedName>
        <fullName evidence="1">Uncharacterized protein</fullName>
    </submittedName>
</protein>
<dbReference type="Proteomes" id="UP000821845">
    <property type="component" value="Chromosome 7"/>
</dbReference>
<dbReference type="EMBL" id="CM023487">
    <property type="protein sequence ID" value="KAH6926611.1"/>
    <property type="molecule type" value="Genomic_DNA"/>
</dbReference>
<gene>
    <name evidence="1" type="ORF">HPB50_019919</name>
</gene>
<keyword evidence="2" id="KW-1185">Reference proteome</keyword>
<reference evidence="1" key="1">
    <citation type="submission" date="2020-05" db="EMBL/GenBank/DDBJ databases">
        <title>Large-scale comparative analyses of tick genomes elucidate their genetic diversity and vector capacities.</title>
        <authorList>
            <person name="Jia N."/>
            <person name="Wang J."/>
            <person name="Shi W."/>
            <person name="Du L."/>
            <person name="Sun Y."/>
            <person name="Zhan W."/>
            <person name="Jiang J."/>
            <person name="Wang Q."/>
            <person name="Zhang B."/>
            <person name="Ji P."/>
            <person name="Sakyi L.B."/>
            <person name="Cui X."/>
            <person name="Yuan T."/>
            <person name="Jiang B."/>
            <person name="Yang W."/>
            <person name="Lam T.T.-Y."/>
            <person name="Chang Q."/>
            <person name="Ding S."/>
            <person name="Wang X."/>
            <person name="Zhu J."/>
            <person name="Ruan X."/>
            <person name="Zhao L."/>
            <person name="Wei J."/>
            <person name="Que T."/>
            <person name="Du C."/>
            <person name="Cheng J."/>
            <person name="Dai P."/>
            <person name="Han X."/>
            <person name="Huang E."/>
            <person name="Gao Y."/>
            <person name="Liu J."/>
            <person name="Shao H."/>
            <person name="Ye R."/>
            <person name="Li L."/>
            <person name="Wei W."/>
            <person name="Wang X."/>
            <person name="Wang C."/>
            <person name="Yang T."/>
            <person name="Huo Q."/>
            <person name="Li W."/>
            <person name="Guo W."/>
            <person name="Chen H."/>
            <person name="Zhou L."/>
            <person name="Ni X."/>
            <person name="Tian J."/>
            <person name="Zhou Y."/>
            <person name="Sheng Y."/>
            <person name="Liu T."/>
            <person name="Pan Y."/>
            <person name="Xia L."/>
            <person name="Li J."/>
            <person name="Zhao F."/>
            <person name="Cao W."/>
        </authorList>
    </citation>
    <scope>NUCLEOTIDE SEQUENCE</scope>
    <source>
        <strain evidence="1">Hyas-2018</strain>
    </source>
</reference>
<sequence>MKRSKSNTRITAPEGSSRRDISGQEDMTEPRSARSTNIDSLPLAEDDPTRAQHSPEGASDLTYMPADTAGALHNVCRPEGPTRAPLTRSKFTSSVASPPSVSPGRSNGTEDTLAPSRISGRPSSLSKYKGRRSPGTTTREDVPSAAIQGKDVQDESQYRICSKEYKTPEKPTQASEDMRSKYKGMRSETETRRLPKAGFNAAKRMHQRPLLTGHHSVIVTGKSPPLLDEPPRTSRRSSGSEYLLSPKSSYDTEDKAPSSSTEFPLRGTLQGERKFDAVKAMGDVVCYAARSSKIQVVSTTTTSSSRRSSRSSRGSLQMPPEGAPLVPSAVEPSSQTPSTVPPSSSSTEEIPKLQPSTPRSEAVARSASSIIGGLEDRRRVPSTFGDRRQLEVFVDITRRHHATATEPALATTSRSGSSLPSFLERISARVKIRPGKGGSTREPQKQGEVQPMEKRKQSVEEAYSMNLDRFMPEPEEAHAYTELLEYPKRRPEQAPAPVPEDIYSEPRSSLKPATTPIRWETEGIPQVSSPSKTFSWTLPSKKPSRPTSRRTSFAQTMGPAKRETTPPPPKPASGVAGRPAPSKPVGPPPPPRPRPAPSAQKSKRIVPIRPLVAGFHIADELPERGEGAGSAAGSPLSSAITVSMKPPPDGSHDTKQRPFARPFYMAIRDKLDEEHPTRELPQQPPQMPPQKPPERHPPKPPAKETDKPPGKPPVSAPVTTLGALHRRLPAGLRPFKGSAHDPEVTTARARPLITEKKVAASTSKTAAGAPTARPFAIGVQGASSGPSRRRLSASTVRRTFRGPVKTAPIHIHDLSAGMARKPSDASKLTAPFRPLPSAPPGTRIISMSTGHRDFREPMLWDFSPAPPPKTPQLHSKRASIAQARPVAAPAEASKSLAKEGAAVAKSTAAKLDHAKGPTAEINASASLTKKASKEAATPTKSVPHAQATNARTEKPLSASTVRKASKEMVAPASLASHAEASIAKAELTTAASGRKVSKEAVTTPIKPAAHTEARATKDEKAPAAKSTAKISKEAVSGPDKPVVHVEVITSTAEKVPAAKLSKETVSAPPKAATHVQGSTTVAAPSEGHASKSSAPAKPGMEATVGPPKDAISATVKQQKQPEVSAARDVKKTPTVAPPAKHPQGTVSQPVAAAPQDKASAAKGENKTTPAKSALATTAVVASEKSEPGVTGAKSSGEAMSAHAKAEVPKSAAVAKPEQAPQVKPILHGTASQASTPRRHSIAASTAEAALREHDKVLKEVDKTSNVKHSGAGRRSSSIVIRSIVRTTTLQDEPNAVTPRPATTPAKRPSTESETGVKLEVKPPEPAEPSVDYRLYKACVQVRESEEPPLELPAPEPEKPHKETVHSLHVTDSRALIPAIEEKSTVALVEEIPVPPTVKEEEPPKPPPEKPKAPPPAKKEEPPKPPPEKPKAPPPAKKEEPPKPPPEVAKEEPVSHPVRDFRAAVMSVRKRKAKPRHKCAKHKNETSSQYERRKAKVMAKRKAKAKAKADSLIKVEEESSDVKPRRKKTKKKKKKREKDKSESSTSDRQAKKKGDKDSKHRTPSEHYAQSRTSPLLLCCVCLTALIIVGLLAAYFWPEKEVVTTTYSSTSGSTTAVTFLPPYSKIYHCSSDVCKAEAAYLKSLLSANKNPCDNFYEYVCDGWNKAHPVPGTGAGGVQSVDTILQDRLLVDLEPLLLGVPDADVRVAADLYESCLRRDQVGHDGDTVVGVARQLFRDWAIKEWPVLKPDAVTTSVAWTFAGELVRDLNVAALTSVSVGISPKALENATIELDKPRLLFSCNDASRPAVTGLFSAALTELMTRFSTASGKKNVEEVMRVFTRIGSSPASAAIPDTGPLSYTLVKLIDLDNGYRQFLERVFSGVIAIDGTTDVVLKSPDYVRNHLTLAMQELPAHAVANYLGFVALAKMAPFSPGKDVLDRTLPDVSQTKTLCLLAVQQLLPGCFAKAALQLRGMWHAVLPLSDWLSRLQSSFGRHHELVAWIDELSALVVRYRLKRNRMAALSPGYSEPCAPASNEIPRRSEHPLRFFHQVSMLQEQKRLQAILKSGRDVLNLRSEPRSELTTVPEYEVMRQLVHVSMALFNTSVPSNTTVFAFHLSRVAVRFYRALVQLLFPNIYERDAPITLGDDKRRQLDRLLSCFEDDLRRLPASVRGPVSVDSAKSRAALLQHVVAIKLALRAFDDHFNVRRIWRVDYRYQDLPDVSSDALFFIYYALDNCESADTVYAEHRGHWLPAHYRVNAALRHVDEFVRHFGCAPATDMTSGTSTCNVLKRH</sequence>